<dbReference type="PROSITE" id="PS50110">
    <property type="entry name" value="RESPONSE_REGULATORY"/>
    <property type="match status" value="1"/>
</dbReference>
<dbReference type="PANTHER" id="PTHR48111">
    <property type="entry name" value="REGULATOR OF RPOS"/>
    <property type="match status" value="1"/>
</dbReference>
<dbReference type="SMART" id="SM00862">
    <property type="entry name" value="Trans_reg_C"/>
    <property type="match status" value="1"/>
</dbReference>
<dbReference type="Gene3D" id="3.40.50.2300">
    <property type="match status" value="1"/>
</dbReference>
<feature type="domain" description="Response regulatory" evidence="10">
    <location>
        <begin position="1"/>
        <end position="112"/>
    </location>
</feature>
<keyword evidence="2 8" id="KW-0597">Phosphoprotein</keyword>
<evidence type="ECO:0000256" key="9">
    <source>
        <dbReference type="PROSITE-ProRule" id="PRU01091"/>
    </source>
</evidence>
<keyword evidence="3" id="KW-0902">Two-component regulatory system</keyword>
<evidence type="ECO:0000259" key="10">
    <source>
        <dbReference type="PROSITE" id="PS50110"/>
    </source>
</evidence>
<dbReference type="GO" id="GO:0006355">
    <property type="term" value="P:regulation of DNA-templated transcription"/>
    <property type="evidence" value="ECO:0007669"/>
    <property type="project" value="InterPro"/>
</dbReference>
<evidence type="ECO:0000256" key="7">
    <source>
        <dbReference type="ARBA" id="ARBA00024867"/>
    </source>
</evidence>
<accession>A0AAU0UKP7</accession>
<dbReference type="GO" id="GO:0000156">
    <property type="term" value="F:phosphorelay response regulator activity"/>
    <property type="evidence" value="ECO:0007669"/>
    <property type="project" value="TreeGrafter"/>
</dbReference>
<dbReference type="InterPro" id="IPR001867">
    <property type="entry name" value="OmpR/PhoB-type_DNA-bd"/>
</dbReference>
<dbReference type="PANTHER" id="PTHR48111:SF21">
    <property type="entry name" value="DNA-BINDING DUAL MASTER TRANSCRIPTIONAL REGULATOR RPAA"/>
    <property type="match status" value="1"/>
</dbReference>
<dbReference type="SUPFAM" id="SSF46894">
    <property type="entry name" value="C-terminal effector domain of the bipartite response regulators"/>
    <property type="match status" value="1"/>
</dbReference>
<evidence type="ECO:0000256" key="8">
    <source>
        <dbReference type="PROSITE-ProRule" id="PRU00169"/>
    </source>
</evidence>
<dbReference type="InterPro" id="IPR039420">
    <property type="entry name" value="WalR-like"/>
</dbReference>
<dbReference type="Pfam" id="PF00486">
    <property type="entry name" value="Trans_reg_C"/>
    <property type="match status" value="1"/>
</dbReference>
<feature type="modified residue" description="4-aspartylphosphate" evidence="8">
    <location>
        <position position="48"/>
    </location>
</feature>
<keyword evidence="4" id="KW-0805">Transcription regulation</keyword>
<dbReference type="InterPro" id="IPR011006">
    <property type="entry name" value="CheY-like_superfamily"/>
</dbReference>
<evidence type="ECO:0000259" key="11">
    <source>
        <dbReference type="PROSITE" id="PS51755"/>
    </source>
</evidence>
<evidence type="ECO:0000256" key="1">
    <source>
        <dbReference type="ARBA" id="ARBA00018672"/>
    </source>
</evidence>
<dbReference type="SUPFAM" id="SSF52172">
    <property type="entry name" value="CheY-like"/>
    <property type="match status" value="1"/>
</dbReference>
<sequence length="223" mass="25978">MVVDDDDNIREIIKLYLEKEGYMVCMAENGDAAVHLFKSIPIDIVVLDIMMPEMDGWDTCKEIRKISDVPILMLSAKGESFDRILGLELGADDYLVKPFEPKELLARIKAVLRRYQPQQLKQKRLLTFPNLVIDLEEYVVRLNGETIELAPKEIELLYLLATNVNQVFTREQLIEKVWDYDYLGDSRTIDVHVKRLRSKLEKGEQIWSIKTVWGVGYKFEVKQ</sequence>
<dbReference type="Pfam" id="PF00072">
    <property type="entry name" value="Response_reg"/>
    <property type="match status" value="1"/>
</dbReference>
<dbReference type="FunFam" id="3.40.50.2300:FF:000001">
    <property type="entry name" value="DNA-binding response regulator PhoB"/>
    <property type="match status" value="1"/>
</dbReference>
<dbReference type="Gene3D" id="1.10.10.10">
    <property type="entry name" value="Winged helix-like DNA-binding domain superfamily/Winged helix DNA-binding domain"/>
    <property type="match status" value="1"/>
</dbReference>
<name>A0AAU0UKP7_9FIRM</name>
<dbReference type="FunFam" id="1.10.10.10:FF:000018">
    <property type="entry name" value="DNA-binding response regulator ResD"/>
    <property type="match status" value="1"/>
</dbReference>
<comment type="function">
    <text evidence="7">May play the central regulatory role in sporulation. It may be an element of the effector pathway responsible for the activation of sporulation genes in response to nutritional stress. Spo0A may act in concert with spo0H (a sigma factor) to control the expression of some genes that are critical to the sporulation process.</text>
</comment>
<dbReference type="KEGG" id="dbc:MFMK1_000203"/>
<feature type="DNA-binding region" description="OmpR/PhoB-type" evidence="9">
    <location>
        <begin position="123"/>
        <end position="221"/>
    </location>
</feature>
<organism evidence="12 13">
    <name type="scientific">Metallumcola ferriviriculae</name>
    <dbReference type="NCBI Taxonomy" id="3039180"/>
    <lineage>
        <taxon>Bacteria</taxon>
        <taxon>Bacillati</taxon>
        <taxon>Bacillota</taxon>
        <taxon>Clostridia</taxon>
        <taxon>Neomoorellales</taxon>
        <taxon>Desulfitibacteraceae</taxon>
        <taxon>Metallumcola</taxon>
    </lineage>
</organism>
<evidence type="ECO:0000313" key="13">
    <source>
        <dbReference type="Proteomes" id="UP001329915"/>
    </source>
</evidence>
<evidence type="ECO:0000313" key="12">
    <source>
        <dbReference type="EMBL" id="WRO20433.1"/>
    </source>
</evidence>
<dbReference type="InterPro" id="IPR001789">
    <property type="entry name" value="Sig_transdc_resp-reg_receiver"/>
</dbReference>
<dbReference type="Proteomes" id="UP001329915">
    <property type="component" value="Chromosome"/>
</dbReference>
<dbReference type="InterPro" id="IPR016032">
    <property type="entry name" value="Sig_transdc_resp-reg_C-effctor"/>
</dbReference>
<keyword evidence="13" id="KW-1185">Reference proteome</keyword>
<dbReference type="AlphaFoldDB" id="A0AAU0UKP7"/>
<evidence type="ECO:0000256" key="3">
    <source>
        <dbReference type="ARBA" id="ARBA00023012"/>
    </source>
</evidence>
<evidence type="ECO:0000256" key="6">
    <source>
        <dbReference type="ARBA" id="ARBA00023163"/>
    </source>
</evidence>
<dbReference type="Gene3D" id="6.10.250.690">
    <property type="match status" value="1"/>
</dbReference>
<evidence type="ECO:0000256" key="2">
    <source>
        <dbReference type="ARBA" id="ARBA00022553"/>
    </source>
</evidence>
<dbReference type="CDD" id="cd00383">
    <property type="entry name" value="trans_reg_C"/>
    <property type="match status" value="1"/>
</dbReference>
<keyword evidence="6" id="KW-0804">Transcription</keyword>
<protein>
    <recommendedName>
        <fullName evidence="1">Stage 0 sporulation protein A homolog</fullName>
    </recommendedName>
</protein>
<dbReference type="GO" id="GO:0005829">
    <property type="term" value="C:cytosol"/>
    <property type="evidence" value="ECO:0007669"/>
    <property type="project" value="TreeGrafter"/>
</dbReference>
<proteinExistence type="predicted"/>
<dbReference type="PROSITE" id="PS51755">
    <property type="entry name" value="OMPR_PHOB"/>
    <property type="match status" value="1"/>
</dbReference>
<gene>
    <name evidence="12" type="ORF">MFMK1_000203</name>
</gene>
<evidence type="ECO:0000256" key="5">
    <source>
        <dbReference type="ARBA" id="ARBA00023125"/>
    </source>
</evidence>
<evidence type="ECO:0000256" key="4">
    <source>
        <dbReference type="ARBA" id="ARBA00023015"/>
    </source>
</evidence>
<dbReference type="InterPro" id="IPR036388">
    <property type="entry name" value="WH-like_DNA-bd_sf"/>
</dbReference>
<dbReference type="GO" id="GO:0000976">
    <property type="term" value="F:transcription cis-regulatory region binding"/>
    <property type="evidence" value="ECO:0007669"/>
    <property type="project" value="TreeGrafter"/>
</dbReference>
<keyword evidence="5 9" id="KW-0238">DNA-binding</keyword>
<dbReference type="RefSeq" id="WP_366924845.1">
    <property type="nucleotide sequence ID" value="NZ_CP121694.1"/>
</dbReference>
<dbReference type="GO" id="GO:0032993">
    <property type="term" value="C:protein-DNA complex"/>
    <property type="evidence" value="ECO:0007669"/>
    <property type="project" value="TreeGrafter"/>
</dbReference>
<dbReference type="SMART" id="SM00448">
    <property type="entry name" value="REC"/>
    <property type="match status" value="1"/>
</dbReference>
<feature type="domain" description="OmpR/PhoB-type" evidence="11">
    <location>
        <begin position="123"/>
        <end position="221"/>
    </location>
</feature>
<dbReference type="EMBL" id="CP121694">
    <property type="protein sequence ID" value="WRO20433.1"/>
    <property type="molecule type" value="Genomic_DNA"/>
</dbReference>
<reference evidence="12 13" key="1">
    <citation type="submission" date="2023-04" db="EMBL/GenBank/DDBJ databases">
        <authorList>
            <person name="Hsu D."/>
        </authorList>
    </citation>
    <scope>NUCLEOTIDE SEQUENCE [LARGE SCALE GENOMIC DNA]</scope>
    <source>
        <strain evidence="12 13">MK1</strain>
    </source>
</reference>